<dbReference type="STRING" id="1391627.SAMN05216464_103226"/>
<evidence type="ECO:0000313" key="2">
    <source>
        <dbReference type="Proteomes" id="UP000199072"/>
    </source>
</evidence>
<name>A0A1G6Z7S7_9SPHI</name>
<protein>
    <submittedName>
        <fullName evidence="1">Uncharacterized protein</fullName>
    </submittedName>
</protein>
<gene>
    <name evidence="1" type="ORF">SAMN05216464_103226</name>
</gene>
<proteinExistence type="predicted"/>
<evidence type="ECO:0000313" key="1">
    <source>
        <dbReference type="EMBL" id="SDD97925.1"/>
    </source>
</evidence>
<dbReference type="Proteomes" id="UP000199072">
    <property type="component" value="Unassembled WGS sequence"/>
</dbReference>
<dbReference type="AlphaFoldDB" id="A0A1G6Z7S7"/>
<accession>A0A1G6Z7S7</accession>
<dbReference type="RefSeq" id="WP_091148075.1">
    <property type="nucleotide sequence ID" value="NZ_FNAI01000003.1"/>
</dbReference>
<sequence length="84" mass="9900">MMGDPFMGITIKRGYFSVEHYGGSGWRWTRIITFRYSAAEKSWFLYKDGHESFHATDPENVTEKVYTAKNFGKVPFARFDIYKE</sequence>
<dbReference type="EMBL" id="FNAI01000003">
    <property type="protein sequence ID" value="SDD97925.1"/>
    <property type="molecule type" value="Genomic_DNA"/>
</dbReference>
<reference evidence="1 2" key="1">
    <citation type="submission" date="2016-10" db="EMBL/GenBank/DDBJ databases">
        <authorList>
            <person name="de Groot N.N."/>
        </authorList>
    </citation>
    <scope>NUCLEOTIDE SEQUENCE [LARGE SCALE GENOMIC DNA]</scope>
    <source>
        <strain evidence="1 2">47C3B</strain>
    </source>
</reference>
<keyword evidence="2" id="KW-1185">Reference proteome</keyword>
<organism evidence="1 2">
    <name type="scientific">Mucilaginibacter pineti</name>
    <dbReference type="NCBI Taxonomy" id="1391627"/>
    <lineage>
        <taxon>Bacteria</taxon>
        <taxon>Pseudomonadati</taxon>
        <taxon>Bacteroidota</taxon>
        <taxon>Sphingobacteriia</taxon>
        <taxon>Sphingobacteriales</taxon>
        <taxon>Sphingobacteriaceae</taxon>
        <taxon>Mucilaginibacter</taxon>
    </lineage>
</organism>